<evidence type="ECO:0000313" key="1">
    <source>
        <dbReference type="EMBL" id="PKI52967.1"/>
    </source>
</evidence>
<protein>
    <submittedName>
        <fullName evidence="1">Uncharacterized protein</fullName>
    </submittedName>
</protein>
<reference evidence="1 2" key="1">
    <citation type="submission" date="2017-11" db="EMBL/GenBank/DDBJ databases">
        <title>De-novo sequencing of pomegranate (Punica granatum L.) genome.</title>
        <authorList>
            <person name="Akparov Z."/>
            <person name="Amiraslanov A."/>
            <person name="Hajiyeva S."/>
            <person name="Abbasov M."/>
            <person name="Kaur K."/>
            <person name="Hamwieh A."/>
            <person name="Solovyev V."/>
            <person name="Salamov A."/>
            <person name="Braich B."/>
            <person name="Kosarev P."/>
            <person name="Mahmoud A."/>
            <person name="Hajiyev E."/>
            <person name="Babayeva S."/>
            <person name="Izzatullayeva V."/>
            <person name="Mammadov A."/>
            <person name="Mammadov A."/>
            <person name="Sharifova S."/>
            <person name="Ojaghi J."/>
            <person name="Eynullazada K."/>
            <person name="Bayramov B."/>
            <person name="Abdulazimova A."/>
            <person name="Shahmuradov I."/>
        </authorList>
    </citation>
    <scope>NUCLEOTIDE SEQUENCE [LARGE SCALE GENOMIC DNA]</scope>
    <source>
        <strain evidence="2">cv. AG2017</strain>
        <tissue evidence="1">Leaf</tissue>
    </source>
</reference>
<sequence>MAGHWGVTEPEWSFFLGMRLLATQFKRKFKVVDAQREAETLRSTARGSRTRGSLGRVEVAVKGPRVAAREFVFVWSASLSRGLRLVKIVKMKDERGRVKVETGAEAQAYCSQEGNFEIRVNLRIFS</sequence>
<organism evidence="1 2">
    <name type="scientific">Punica granatum</name>
    <name type="common">Pomegranate</name>
    <dbReference type="NCBI Taxonomy" id="22663"/>
    <lineage>
        <taxon>Eukaryota</taxon>
        <taxon>Viridiplantae</taxon>
        <taxon>Streptophyta</taxon>
        <taxon>Embryophyta</taxon>
        <taxon>Tracheophyta</taxon>
        <taxon>Spermatophyta</taxon>
        <taxon>Magnoliopsida</taxon>
        <taxon>eudicotyledons</taxon>
        <taxon>Gunneridae</taxon>
        <taxon>Pentapetalae</taxon>
        <taxon>rosids</taxon>
        <taxon>malvids</taxon>
        <taxon>Myrtales</taxon>
        <taxon>Lythraceae</taxon>
        <taxon>Punica</taxon>
    </lineage>
</organism>
<evidence type="ECO:0000313" key="2">
    <source>
        <dbReference type="Proteomes" id="UP000233551"/>
    </source>
</evidence>
<proteinExistence type="predicted"/>
<name>A0A2I0J9P6_PUNGR</name>
<comment type="caution">
    <text evidence="1">The sequence shown here is derived from an EMBL/GenBank/DDBJ whole genome shotgun (WGS) entry which is preliminary data.</text>
</comment>
<dbReference type="EMBL" id="PGOL01001888">
    <property type="protein sequence ID" value="PKI52967.1"/>
    <property type="molecule type" value="Genomic_DNA"/>
</dbReference>
<dbReference type="Proteomes" id="UP000233551">
    <property type="component" value="Unassembled WGS sequence"/>
</dbReference>
<keyword evidence="2" id="KW-1185">Reference proteome</keyword>
<accession>A0A2I0J9P6</accession>
<dbReference type="AlphaFoldDB" id="A0A2I0J9P6"/>
<gene>
    <name evidence="1" type="ORF">CRG98_026673</name>
</gene>